<keyword evidence="2" id="KW-1185">Reference proteome</keyword>
<comment type="caution">
    <text evidence="1">The sequence shown here is derived from an EMBL/GenBank/DDBJ whole genome shotgun (WGS) entry which is preliminary data.</text>
</comment>
<dbReference type="EMBL" id="MU268139">
    <property type="protein sequence ID" value="KAH7905698.1"/>
    <property type="molecule type" value="Genomic_DNA"/>
</dbReference>
<protein>
    <submittedName>
        <fullName evidence="1">Uncharacterized protein</fullName>
    </submittedName>
</protein>
<proteinExistence type="predicted"/>
<name>A0ACB7ZZB8_9AGAM</name>
<accession>A0ACB7ZZB8</accession>
<gene>
    <name evidence="1" type="ORF">BJ138DRAFT_1017367</name>
</gene>
<sequence>IVSDVTTCRRHIQSKHSGVYHTWCEKNDFESKLPYDVKKRKEAISLANAKQGRLDGHLREIDPTEPVIPYNNAMFHEALCEWLIETNQPVQAVDHPKFRQMIEIASRATKGVTIPNRNAT</sequence>
<feature type="non-terminal residue" evidence="1">
    <location>
        <position position="1"/>
    </location>
</feature>
<dbReference type="Proteomes" id="UP000790377">
    <property type="component" value="Unassembled WGS sequence"/>
</dbReference>
<evidence type="ECO:0000313" key="2">
    <source>
        <dbReference type="Proteomes" id="UP000790377"/>
    </source>
</evidence>
<evidence type="ECO:0000313" key="1">
    <source>
        <dbReference type="EMBL" id="KAH7905698.1"/>
    </source>
</evidence>
<reference evidence="1" key="1">
    <citation type="journal article" date="2021" name="New Phytol.">
        <title>Evolutionary innovations through gain and loss of genes in the ectomycorrhizal Boletales.</title>
        <authorList>
            <person name="Wu G."/>
            <person name="Miyauchi S."/>
            <person name="Morin E."/>
            <person name="Kuo A."/>
            <person name="Drula E."/>
            <person name="Varga T."/>
            <person name="Kohler A."/>
            <person name="Feng B."/>
            <person name="Cao Y."/>
            <person name="Lipzen A."/>
            <person name="Daum C."/>
            <person name="Hundley H."/>
            <person name="Pangilinan J."/>
            <person name="Johnson J."/>
            <person name="Barry K."/>
            <person name="LaButti K."/>
            <person name="Ng V."/>
            <person name="Ahrendt S."/>
            <person name="Min B."/>
            <person name="Choi I.G."/>
            <person name="Park H."/>
            <person name="Plett J.M."/>
            <person name="Magnuson J."/>
            <person name="Spatafora J.W."/>
            <person name="Nagy L.G."/>
            <person name="Henrissat B."/>
            <person name="Grigoriev I.V."/>
            <person name="Yang Z.L."/>
            <person name="Xu J."/>
            <person name="Martin F.M."/>
        </authorList>
    </citation>
    <scope>NUCLEOTIDE SEQUENCE</scope>
    <source>
        <strain evidence="1">ATCC 28755</strain>
    </source>
</reference>
<organism evidence="1 2">
    <name type="scientific">Hygrophoropsis aurantiaca</name>
    <dbReference type="NCBI Taxonomy" id="72124"/>
    <lineage>
        <taxon>Eukaryota</taxon>
        <taxon>Fungi</taxon>
        <taxon>Dikarya</taxon>
        <taxon>Basidiomycota</taxon>
        <taxon>Agaricomycotina</taxon>
        <taxon>Agaricomycetes</taxon>
        <taxon>Agaricomycetidae</taxon>
        <taxon>Boletales</taxon>
        <taxon>Coniophorineae</taxon>
        <taxon>Hygrophoropsidaceae</taxon>
        <taxon>Hygrophoropsis</taxon>
    </lineage>
</organism>